<protein>
    <submittedName>
        <fullName evidence="1">DUF2190 family protein</fullName>
    </submittedName>
</protein>
<sequence length="118" mass="11360">MADYLPQFSPGDAVTFTASADVTGGRLVEITGDRTVAHAGAGSAKVAGVAGFDAAEGELVTVYSGAVQRPIAAGAIAAGDRVAAAADGKVATAESGTIGLALAAAADGETASVRFHLA</sequence>
<organism evidence="1 2">
    <name type="scientific">Brachybacterium paraconglomeratum</name>
    <dbReference type="NCBI Taxonomy" id="173362"/>
    <lineage>
        <taxon>Bacteria</taxon>
        <taxon>Bacillati</taxon>
        <taxon>Actinomycetota</taxon>
        <taxon>Actinomycetes</taxon>
        <taxon>Micrococcales</taxon>
        <taxon>Dermabacteraceae</taxon>
        <taxon>Brachybacterium</taxon>
    </lineage>
</organism>
<dbReference type="AlphaFoldDB" id="A0A921GSQ8"/>
<proteinExistence type="predicted"/>
<dbReference type="Proteomes" id="UP000775129">
    <property type="component" value="Unassembled WGS sequence"/>
</dbReference>
<gene>
    <name evidence="1" type="ORF">K8W24_16050</name>
</gene>
<dbReference type="Pfam" id="PF09956">
    <property type="entry name" value="Phage_cement_2"/>
    <property type="match status" value="1"/>
</dbReference>
<dbReference type="EMBL" id="DYWO01000474">
    <property type="protein sequence ID" value="HJF51276.1"/>
    <property type="molecule type" value="Genomic_DNA"/>
</dbReference>
<dbReference type="InterPro" id="IPR011231">
    <property type="entry name" value="Phage_VT1-Sakai_H0018"/>
</dbReference>
<evidence type="ECO:0000313" key="2">
    <source>
        <dbReference type="Proteomes" id="UP000775129"/>
    </source>
</evidence>
<reference evidence="1" key="1">
    <citation type="journal article" date="2021" name="PeerJ">
        <title>Extensive microbial diversity within the chicken gut microbiome revealed by metagenomics and culture.</title>
        <authorList>
            <person name="Gilroy R."/>
            <person name="Ravi A."/>
            <person name="Getino M."/>
            <person name="Pursley I."/>
            <person name="Horton D.L."/>
            <person name="Alikhan N.F."/>
            <person name="Baker D."/>
            <person name="Gharbi K."/>
            <person name="Hall N."/>
            <person name="Watson M."/>
            <person name="Adriaenssens E.M."/>
            <person name="Foster-Nyarko E."/>
            <person name="Jarju S."/>
            <person name="Secka A."/>
            <person name="Antonio M."/>
            <person name="Oren A."/>
            <person name="Chaudhuri R.R."/>
            <person name="La Ragione R."/>
            <person name="Hildebrand F."/>
            <person name="Pallen M.J."/>
        </authorList>
    </citation>
    <scope>NUCLEOTIDE SEQUENCE</scope>
    <source>
        <strain evidence="1">1647</strain>
    </source>
</reference>
<accession>A0A921GSQ8</accession>
<name>A0A921GSQ8_9MICO</name>
<evidence type="ECO:0000313" key="1">
    <source>
        <dbReference type="EMBL" id="HJF51276.1"/>
    </source>
</evidence>
<reference evidence="1" key="2">
    <citation type="submission" date="2021-09" db="EMBL/GenBank/DDBJ databases">
        <authorList>
            <person name="Gilroy R."/>
        </authorList>
    </citation>
    <scope>NUCLEOTIDE SEQUENCE</scope>
    <source>
        <strain evidence="1">1647</strain>
    </source>
</reference>
<comment type="caution">
    <text evidence="1">The sequence shown here is derived from an EMBL/GenBank/DDBJ whole genome shotgun (WGS) entry which is preliminary data.</text>
</comment>